<dbReference type="Pfam" id="PF08774">
    <property type="entry name" value="VRR_NUC"/>
    <property type="match status" value="2"/>
</dbReference>
<evidence type="ECO:0000256" key="9">
    <source>
        <dbReference type="SAM" id="MobiDB-lite"/>
    </source>
</evidence>
<keyword evidence="12" id="KW-1185">Reference proteome</keyword>
<evidence type="ECO:0000256" key="6">
    <source>
        <dbReference type="ARBA" id="ARBA00022842"/>
    </source>
</evidence>
<comment type="caution">
    <text evidence="11">The sequence shown here is derived from an EMBL/GenBank/DDBJ whole genome shotgun (WGS) entry which is preliminary data.</text>
</comment>
<dbReference type="EMBL" id="BFEA01000500">
    <property type="protein sequence ID" value="GBG84969.1"/>
    <property type="molecule type" value="Genomic_DNA"/>
</dbReference>
<dbReference type="CDD" id="cd22326">
    <property type="entry name" value="FAN1-like"/>
    <property type="match status" value="1"/>
</dbReference>
<dbReference type="OrthoDB" id="76364at2759"/>
<name>A0A388LRU2_CHABU</name>
<dbReference type="GO" id="GO:0008409">
    <property type="term" value="F:5'-3' exonuclease activity"/>
    <property type="evidence" value="ECO:0007669"/>
    <property type="project" value="TreeGrafter"/>
</dbReference>
<dbReference type="SMART" id="SM00990">
    <property type="entry name" value="VRR_NUC"/>
    <property type="match status" value="1"/>
</dbReference>
<evidence type="ECO:0000256" key="3">
    <source>
        <dbReference type="ARBA" id="ARBA00022722"/>
    </source>
</evidence>
<dbReference type="Proteomes" id="UP000265515">
    <property type="component" value="Unassembled WGS sequence"/>
</dbReference>
<comment type="similarity">
    <text evidence="2 8">Belongs to the FAN1 family.</text>
</comment>
<sequence>ISILGRPVNRTVGMKSRFYGYDGCSCTVEELALQHYAKEEYGQWVGVHSENGIWNTLFGILMWDVLFADVPDVFRTPFQTAPLDLDTDAFYPARRDLIEVHLLAIQEGNAQDMIAHCWAEREGTLCRGVNWERHSLSELQVIAACIGGDGLAAVCRLLAEDHVAWSGGMPDLLLWRERKLAPEKGEGTLPGNANGGNAHGSHAPDYDAKFGKGNGEEGVSPTQRNRERDITLREAKLVEVKGPRDRLSEQQMAWIDALVSAGLDVEVCKVVESIEDADVSN</sequence>
<comment type="catalytic activity">
    <reaction evidence="1 8">
        <text>Hydrolytically removes 5'-nucleotides successively from the 3'-hydroxy termini of 3'-hydroxy-terminated oligonucleotides.</text>
        <dbReference type="EC" id="3.1.4.1"/>
    </reaction>
</comment>
<feature type="domain" description="VRR-NUC" evidence="10">
    <location>
        <begin position="105"/>
        <end position="272"/>
    </location>
</feature>
<evidence type="ECO:0000256" key="2">
    <source>
        <dbReference type="ARBA" id="ARBA00005533"/>
    </source>
</evidence>
<dbReference type="InterPro" id="IPR011856">
    <property type="entry name" value="tRNA_endonuc-like_dom_sf"/>
</dbReference>
<comment type="subcellular location">
    <subcellularLocation>
        <location evidence="8">Nucleus</location>
    </subcellularLocation>
</comment>
<dbReference type="GO" id="GO:0017108">
    <property type="term" value="F:5'-flap endonuclease activity"/>
    <property type="evidence" value="ECO:0007669"/>
    <property type="project" value="TreeGrafter"/>
</dbReference>
<organism evidence="11 12">
    <name type="scientific">Chara braunii</name>
    <name type="common">Braun's stonewort</name>
    <dbReference type="NCBI Taxonomy" id="69332"/>
    <lineage>
        <taxon>Eukaryota</taxon>
        <taxon>Viridiplantae</taxon>
        <taxon>Streptophyta</taxon>
        <taxon>Charophyceae</taxon>
        <taxon>Charales</taxon>
        <taxon>Characeae</taxon>
        <taxon>Chara</taxon>
    </lineage>
</organism>
<dbReference type="Gene3D" id="3.40.1350.10">
    <property type="match status" value="1"/>
</dbReference>
<dbReference type="GO" id="GO:0004528">
    <property type="term" value="F:phosphodiesterase I activity"/>
    <property type="evidence" value="ECO:0007669"/>
    <property type="project" value="UniProtKB-EC"/>
</dbReference>
<dbReference type="STRING" id="69332.A0A388LRU2"/>
<keyword evidence="8" id="KW-0234">DNA repair</keyword>
<comment type="cofactor">
    <cofactor evidence="8">
        <name>Mg(2+)</name>
        <dbReference type="ChEBI" id="CHEBI:18420"/>
    </cofactor>
    <cofactor evidence="8">
        <name>Mn(2+)</name>
        <dbReference type="ChEBI" id="CHEBI:29035"/>
    </cofactor>
</comment>
<gene>
    <name evidence="11" type="ORF">CBR_g39432</name>
</gene>
<dbReference type="InterPro" id="IPR033315">
    <property type="entry name" value="Fan1-like"/>
</dbReference>
<evidence type="ECO:0000256" key="5">
    <source>
        <dbReference type="ARBA" id="ARBA00022801"/>
    </source>
</evidence>
<dbReference type="GO" id="GO:0005634">
    <property type="term" value="C:nucleus"/>
    <property type="evidence" value="ECO:0007669"/>
    <property type="project" value="UniProtKB-SubCell"/>
</dbReference>
<comment type="function">
    <text evidence="8">Nuclease required for the repair of DNA interstrand cross-links (ICL). Acts as a 5'-3' exonuclease that anchors at a cut end of DNA and cleaves DNA successively at every third nucleotide, allowing to excise an ICL from one strand through flanking incisions.</text>
</comment>
<keyword evidence="8" id="KW-0539">Nucleus</keyword>
<dbReference type="InterPro" id="IPR049132">
    <property type="entry name" value="FAN1-like_euk"/>
</dbReference>
<reference evidence="11 12" key="1">
    <citation type="journal article" date="2018" name="Cell">
        <title>The Chara Genome: Secondary Complexity and Implications for Plant Terrestrialization.</title>
        <authorList>
            <person name="Nishiyama T."/>
            <person name="Sakayama H."/>
            <person name="Vries J.D."/>
            <person name="Buschmann H."/>
            <person name="Saint-Marcoux D."/>
            <person name="Ullrich K.K."/>
            <person name="Haas F.B."/>
            <person name="Vanderstraeten L."/>
            <person name="Becker D."/>
            <person name="Lang D."/>
            <person name="Vosolsobe S."/>
            <person name="Rombauts S."/>
            <person name="Wilhelmsson P.K.I."/>
            <person name="Janitza P."/>
            <person name="Kern R."/>
            <person name="Heyl A."/>
            <person name="Rumpler F."/>
            <person name="Villalobos L.I.A.C."/>
            <person name="Clay J.M."/>
            <person name="Skokan R."/>
            <person name="Toyoda A."/>
            <person name="Suzuki Y."/>
            <person name="Kagoshima H."/>
            <person name="Schijlen E."/>
            <person name="Tajeshwar N."/>
            <person name="Catarino B."/>
            <person name="Hetherington A.J."/>
            <person name="Saltykova A."/>
            <person name="Bonnot C."/>
            <person name="Breuninger H."/>
            <person name="Symeonidi A."/>
            <person name="Radhakrishnan G.V."/>
            <person name="Van Nieuwerburgh F."/>
            <person name="Deforce D."/>
            <person name="Chang C."/>
            <person name="Karol K.G."/>
            <person name="Hedrich R."/>
            <person name="Ulvskov P."/>
            <person name="Glockner G."/>
            <person name="Delwiche C.F."/>
            <person name="Petrasek J."/>
            <person name="Van de Peer Y."/>
            <person name="Friml J."/>
            <person name="Beilby M."/>
            <person name="Dolan L."/>
            <person name="Kohara Y."/>
            <person name="Sugano S."/>
            <person name="Fujiyama A."/>
            <person name="Delaux P.-M."/>
            <person name="Quint M."/>
            <person name="TheiBen G."/>
            <person name="Hagemann M."/>
            <person name="Harholt J."/>
            <person name="Dunand C."/>
            <person name="Zachgo S."/>
            <person name="Langdale J."/>
            <person name="Maumus F."/>
            <person name="Straeten D.V.D."/>
            <person name="Gould S.B."/>
            <person name="Rensing S.A."/>
        </authorList>
    </citation>
    <scope>NUCLEOTIDE SEQUENCE [LARGE SCALE GENOMIC DNA]</scope>
    <source>
        <strain evidence="11 12">S276</strain>
    </source>
</reference>
<dbReference type="PANTHER" id="PTHR15749:SF4">
    <property type="entry name" value="FANCONI-ASSOCIATED NUCLEASE 1"/>
    <property type="match status" value="1"/>
</dbReference>
<dbReference type="GO" id="GO:0046872">
    <property type="term" value="F:metal ion binding"/>
    <property type="evidence" value="ECO:0007669"/>
    <property type="project" value="UniProtKB-KW"/>
</dbReference>
<proteinExistence type="inferred from homology"/>
<evidence type="ECO:0000256" key="7">
    <source>
        <dbReference type="ARBA" id="ARBA00023211"/>
    </source>
</evidence>
<evidence type="ECO:0000256" key="8">
    <source>
        <dbReference type="RuleBase" id="RU365033"/>
    </source>
</evidence>
<dbReference type="GO" id="GO:0070336">
    <property type="term" value="F:flap-structured DNA binding"/>
    <property type="evidence" value="ECO:0007669"/>
    <property type="project" value="TreeGrafter"/>
</dbReference>
<accession>A0A388LRU2</accession>
<evidence type="ECO:0000313" key="12">
    <source>
        <dbReference type="Proteomes" id="UP000265515"/>
    </source>
</evidence>
<keyword evidence="6 8" id="KW-0460">Magnesium</keyword>
<keyword evidence="8" id="KW-0227">DNA damage</keyword>
<keyword evidence="3 8" id="KW-0540">Nuclease</keyword>
<feature type="region of interest" description="Disordered" evidence="9">
    <location>
        <begin position="184"/>
        <end position="228"/>
    </location>
</feature>
<keyword evidence="5 8" id="KW-0378">Hydrolase</keyword>
<dbReference type="Gramene" id="GBG84969">
    <property type="protein sequence ID" value="GBG84969"/>
    <property type="gene ID" value="CBR_g39432"/>
</dbReference>
<dbReference type="AlphaFoldDB" id="A0A388LRU2"/>
<dbReference type="InterPro" id="IPR014883">
    <property type="entry name" value="VRR_NUC"/>
</dbReference>
<dbReference type="GO" id="GO:0036297">
    <property type="term" value="P:interstrand cross-link repair"/>
    <property type="evidence" value="ECO:0007669"/>
    <property type="project" value="InterPro"/>
</dbReference>
<keyword evidence="7 8" id="KW-0464">Manganese</keyword>
<evidence type="ECO:0000256" key="4">
    <source>
        <dbReference type="ARBA" id="ARBA00022723"/>
    </source>
</evidence>
<evidence type="ECO:0000259" key="10">
    <source>
        <dbReference type="SMART" id="SM00990"/>
    </source>
</evidence>
<dbReference type="EC" id="3.1.4.1" evidence="8"/>
<protein>
    <recommendedName>
        <fullName evidence="8">Fanconi-associated nuclease</fullName>
        <ecNumber evidence="8">3.1.4.1</ecNumber>
    </recommendedName>
</protein>
<feature type="non-terminal residue" evidence="11">
    <location>
        <position position="1"/>
    </location>
</feature>
<evidence type="ECO:0000313" key="11">
    <source>
        <dbReference type="EMBL" id="GBG84969.1"/>
    </source>
</evidence>
<dbReference type="PANTHER" id="PTHR15749">
    <property type="entry name" value="FANCONI-ASSOCIATED NUCLEASE 1"/>
    <property type="match status" value="1"/>
</dbReference>
<keyword evidence="4 8" id="KW-0479">Metal-binding</keyword>
<evidence type="ECO:0000256" key="1">
    <source>
        <dbReference type="ARBA" id="ARBA00000983"/>
    </source>
</evidence>